<dbReference type="EMBL" id="BFEA01000029">
    <property type="protein sequence ID" value="GBG62472.1"/>
    <property type="molecule type" value="Genomic_DNA"/>
</dbReference>
<keyword evidence="3" id="KW-1185">Reference proteome</keyword>
<evidence type="ECO:0000313" key="3">
    <source>
        <dbReference type="Proteomes" id="UP000265515"/>
    </source>
</evidence>
<evidence type="ECO:0000313" key="2">
    <source>
        <dbReference type="EMBL" id="GBG62472.1"/>
    </source>
</evidence>
<proteinExistence type="predicted"/>
<protein>
    <submittedName>
        <fullName evidence="2">Uncharacterized protein</fullName>
    </submittedName>
</protein>
<feature type="region of interest" description="Disordered" evidence="1">
    <location>
        <begin position="214"/>
        <end position="253"/>
    </location>
</feature>
<accession>A0A388JXK5</accession>
<feature type="compositionally biased region" description="Low complexity" evidence="1">
    <location>
        <begin position="734"/>
        <end position="743"/>
    </location>
</feature>
<evidence type="ECO:0000256" key="1">
    <source>
        <dbReference type="SAM" id="MobiDB-lite"/>
    </source>
</evidence>
<dbReference type="AlphaFoldDB" id="A0A388JXK5"/>
<dbReference type="PANTHER" id="PTHR31751">
    <property type="entry name" value="SI:CH211-108C17.2-RELATED-RELATED"/>
    <property type="match status" value="1"/>
</dbReference>
<feature type="region of interest" description="Disordered" evidence="1">
    <location>
        <begin position="733"/>
        <end position="756"/>
    </location>
</feature>
<feature type="region of interest" description="Disordered" evidence="1">
    <location>
        <begin position="773"/>
        <end position="795"/>
    </location>
</feature>
<dbReference type="OrthoDB" id="6155112at2759"/>
<dbReference type="Gramene" id="GBG62472">
    <property type="protein sequence ID" value="GBG62472"/>
    <property type="gene ID" value="CBR_g30793"/>
</dbReference>
<reference evidence="2 3" key="1">
    <citation type="journal article" date="2018" name="Cell">
        <title>The Chara Genome: Secondary Complexity and Implications for Plant Terrestrialization.</title>
        <authorList>
            <person name="Nishiyama T."/>
            <person name="Sakayama H."/>
            <person name="Vries J.D."/>
            <person name="Buschmann H."/>
            <person name="Saint-Marcoux D."/>
            <person name="Ullrich K.K."/>
            <person name="Haas F.B."/>
            <person name="Vanderstraeten L."/>
            <person name="Becker D."/>
            <person name="Lang D."/>
            <person name="Vosolsobe S."/>
            <person name="Rombauts S."/>
            <person name="Wilhelmsson P.K.I."/>
            <person name="Janitza P."/>
            <person name="Kern R."/>
            <person name="Heyl A."/>
            <person name="Rumpler F."/>
            <person name="Villalobos L.I.A.C."/>
            <person name="Clay J.M."/>
            <person name="Skokan R."/>
            <person name="Toyoda A."/>
            <person name="Suzuki Y."/>
            <person name="Kagoshima H."/>
            <person name="Schijlen E."/>
            <person name="Tajeshwar N."/>
            <person name="Catarino B."/>
            <person name="Hetherington A.J."/>
            <person name="Saltykova A."/>
            <person name="Bonnot C."/>
            <person name="Breuninger H."/>
            <person name="Symeonidi A."/>
            <person name="Radhakrishnan G.V."/>
            <person name="Van Nieuwerburgh F."/>
            <person name="Deforce D."/>
            <person name="Chang C."/>
            <person name="Karol K.G."/>
            <person name="Hedrich R."/>
            <person name="Ulvskov P."/>
            <person name="Glockner G."/>
            <person name="Delwiche C.F."/>
            <person name="Petrasek J."/>
            <person name="Van de Peer Y."/>
            <person name="Friml J."/>
            <person name="Beilby M."/>
            <person name="Dolan L."/>
            <person name="Kohara Y."/>
            <person name="Sugano S."/>
            <person name="Fujiyama A."/>
            <person name="Delaux P.-M."/>
            <person name="Quint M."/>
            <person name="TheiBen G."/>
            <person name="Hagemann M."/>
            <person name="Harholt J."/>
            <person name="Dunand C."/>
            <person name="Zachgo S."/>
            <person name="Langdale J."/>
            <person name="Maumus F."/>
            <person name="Straeten D.V.D."/>
            <person name="Gould S.B."/>
            <person name="Rensing S.A."/>
        </authorList>
    </citation>
    <scope>NUCLEOTIDE SEQUENCE [LARGE SCALE GENOMIC DNA]</scope>
    <source>
        <strain evidence="2 3">S276</strain>
    </source>
</reference>
<organism evidence="2 3">
    <name type="scientific">Chara braunii</name>
    <name type="common">Braun's stonewort</name>
    <dbReference type="NCBI Taxonomy" id="69332"/>
    <lineage>
        <taxon>Eukaryota</taxon>
        <taxon>Viridiplantae</taxon>
        <taxon>Streptophyta</taxon>
        <taxon>Charophyceae</taxon>
        <taxon>Charales</taxon>
        <taxon>Characeae</taxon>
        <taxon>Chara</taxon>
    </lineage>
</organism>
<name>A0A388JXK5_CHABU</name>
<feature type="compositionally biased region" description="Polar residues" evidence="1">
    <location>
        <begin position="215"/>
        <end position="236"/>
    </location>
</feature>
<sequence length="795" mass="88186">MATFASLIVPPIWSAPPTTCALLQTPMPAIFAPFNSALGWFAGCLPPLPTCMPSYVPSRPSCNEPCFYPVAPVPPAVHHGSGFTRSADGGAHATSCGPSTSAWPERRAPTINDPAVSSPVCTTYPIGPDVTYGVDNVQISRVVCESPKVTPTPSRRRSRSNTPSREPPRIRVRKDQKEKLQTIVNNIANGGTFEMAIDLLFEWGRDGIADHLSSVRGSGQSSANRGRGASRTTASGRNPVGRPRGGALKWRDGKPGFQDHGPMLHRLTVKDHMALWDARARPNVVFLEPVKLLQILGIFDKSCPVYGREVDVEIEKVKYPCHICTIHFRCKKGCTWHWNSTKVGEGGVKSSRVETQMFHSAISCGMTCTQLDNLARGLGMRHMSEDTFYRFFRDSGSGLRQWGRHARRVAKKSYNRVISRLKSSNEPVVLLLDGRYDSSRDAQYCTVTTMELESRQIFGMQTLRKDNDSSWRLEKRCVDMLLSRLVNEKNLVIAEVVHDDCTTVEVLLRALDIDSQKCLWHKAKSLLKRLREVVRRTKLVKPKIVDDCEHVLEIRMFTKKELSAWLPQQGKPLEIDVVEVDALESFHPKCGEEVKEWFYGACKLRASEGDDDGEVLAIHVKHLDNHWTSDHSMCNDELSGLCKADGGKERSPLYEKGGRLHVAIMYCLRDFASATKMSFYTPRAVWGTPRVGDWARRILQQEDLDDIILDIMDADDGVGSATDDDVATCVIAPSGGDSSSANSDSEDVSSDGDANILPTRLDFEYDPVDVDIDAGHNAAEADSDNPSQDVFVARM</sequence>
<gene>
    <name evidence="2" type="ORF">CBR_g30793</name>
</gene>
<dbReference type="Proteomes" id="UP000265515">
    <property type="component" value="Unassembled WGS sequence"/>
</dbReference>
<comment type="caution">
    <text evidence="2">The sequence shown here is derived from an EMBL/GenBank/DDBJ whole genome shotgun (WGS) entry which is preliminary data.</text>
</comment>
<dbReference type="PANTHER" id="PTHR31751:SF7">
    <property type="entry name" value="THAP-TYPE DOMAIN-CONTAINING PROTEIN"/>
    <property type="match status" value="1"/>
</dbReference>
<feature type="region of interest" description="Disordered" evidence="1">
    <location>
        <begin position="145"/>
        <end position="171"/>
    </location>
</feature>